<comment type="caution">
    <text evidence="1">The sequence shown here is derived from an EMBL/GenBank/DDBJ whole genome shotgun (WGS) entry which is preliminary data.</text>
</comment>
<reference evidence="1 2" key="1">
    <citation type="journal article" date="2023" name="Plants (Basel)">
        <title>Bridging the Gap: Combining Genomics and Transcriptomics Approaches to Understand Stylosanthes scabra, an Orphan Legume from the Brazilian Caatinga.</title>
        <authorList>
            <person name="Ferreira-Neto J.R.C."/>
            <person name="da Silva M.D."/>
            <person name="Binneck E."/>
            <person name="de Melo N.F."/>
            <person name="da Silva R.H."/>
            <person name="de Melo A.L.T.M."/>
            <person name="Pandolfi V."/>
            <person name="Bustamante F.O."/>
            <person name="Brasileiro-Vidal A.C."/>
            <person name="Benko-Iseppon A.M."/>
        </authorList>
    </citation>
    <scope>NUCLEOTIDE SEQUENCE [LARGE SCALE GENOMIC DNA]</scope>
    <source>
        <tissue evidence="1">Leaves</tissue>
    </source>
</reference>
<organism evidence="1 2">
    <name type="scientific">Stylosanthes scabra</name>
    <dbReference type="NCBI Taxonomy" id="79078"/>
    <lineage>
        <taxon>Eukaryota</taxon>
        <taxon>Viridiplantae</taxon>
        <taxon>Streptophyta</taxon>
        <taxon>Embryophyta</taxon>
        <taxon>Tracheophyta</taxon>
        <taxon>Spermatophyta</taxon>
        <taxon>Magnoliopsida</taxon>
        <taxon>eudicotyledons</taxon>
        <taxon>Gunneridae</taxon>
        <taxon>Pentapetalae</taxon>
        <taxon>rosids</taxon>
        <taxon>fabids</taxon>
        <taxon>Fabales</taxon>
        <taxon>Fabaceae</taxon>
        <taxon>Papilionoideae</taxon>
        <taxon>50 kb inversion clade</taxon>
        <taxon>dalbergioids sensu lato</taxon>
        <taxon>Dalbergieae</taxon>
        <taxon>Pterocarpus clade</taxon>
        <taxon>Stylosanthes</taxon>
    </lineage>
</organism>
<accession>A0ABU6WPP0</accession>
<sequence length="147" mass="17480">MNTTFSNKMYDSKCAYQVWEKILEIFEKTSKMQIKQLKEQLKLIKKDRLTTAEAIFEGLNEEYAMLFFYVMSKSRMTLQPSIKLNHFFMVLYSQLHTNFILFLREWTLAEEDATTHNQSSSRIECQVCGRARNSAISCFHRFNLLLH</sequence>
<evidence type="ECO:0000313" key="1">
    <source>
        <dbReference type="EMBL" id="MED6186245.1"/>
    </source>
</evidence>
<keyword evidence="2" id="KW-1185">Reference proteome</keyword>
<protein>
    <submittedName>
        <fullName evidence="1">Uncharacterized protein</fullName>
    </submittedName>
</protein>
<gene>
    <name evidence="1" type="ORF">PIB30_065009</name>
</gene>
<evidence type="ECO:0000313" key="2">
    <source>
        <dbReference type="Proteomes" id="UP001341840"/>
    </source>
</evidence>
<dbReference type="Proteomes" id="UP001341840">
    <property type="component" value="Unassembled WGS sequence"/>
</dbReference>
<proteinExistence type="predicted"/>
<name>A0ABU6WPP0_9FABA</name>
<dbReference type="EMBL" id="JASCZI010181885">
    <property type="protein sequence ID" value="MED6186245.1"/>
    <property type="molecule type" value="Genomic_DNA"/>
</dbReference>